<evidence type="ECO:0000313" key="1">
    <source>
        <dbReference type="EMBL" id="WAX57338.1"/>
    </source>
</evidence>
<dbReference type="RefSeq" id="WP_269443876.1">
    <property type="nucleotide sequence ID" value="NZ_CP097463.1"/>
</dbReference>
<sequence>MKTNRGKLERSGALAGHYRVGKTYSPPFMAMDQTVLVDWVRDDLPDLVWPGFLIGLGGEAGLSRFIGWQQRAHAILASAGIEPAGVLLDGRFTSLEATRVEVRQRVVDALSSTIEDADVLPDPLLAVLRLYEDLPGRWLLVDPWLERDVAVSSEDAWSMLTQSVVACVGDGHQEAMLKFVGITWAVITKKFRADSAMIELLKTYPRDPATVGAADSVVRASFGASKGAEYYRDPALRDRHRAWAELFWRSAWRLTPCLLREDPEPAASGSAGSGGENDVAGDHVEAVHQLYRDFLDGFFRADLDLHEPARHEVIAGLLTRAVRSTVAYLRSPHLWSGEHGSGLTRLLAETEISLSWLAQGGTERYAQYQEYGRGKAKLMKAHMANLAEQFDDAPPEMLAEAIEHLNKGLGGDWGEEFVTVNLDSTFSGVTVRAMANETGLDDLYRHIYQSASGVTHGEWWAVQDYAMQRCMNPLHRFHWVPSMEPVGGNEPLLAQYWVTKVAELVGLALDELRREDSKDAAGDAANE</sequence>
<dbReference type="InterPro" id="IPR043733">
    <property type="entry name" value="DUF5677"/>
</dbReference>
<proteinExistence type="predicted"/>
<name>A0ABY7JXP8_9ACTN</name>
<protein>
    <submittedName>
        <fullName evidence="1">DUF5677 domain-containing protein</fullName>
    </submittedName>
</protein>
<accession>A0ABY7JXP8</accession>
<reference evidence="1" key="1">
    <citation type="submission" date="2022-05" db="EMBL/GenBank/DDBJ databases">
        <title>Jatrophihabitans sp. SB3-54 whole genome sequence.</title>
        <authorList>
            <person name="Suh M.K."/>
            <person name="Eom M.K."/>
            <person name="Kim J.S."/>
            <person name="Kim H.S."/>
            <person name="Do H.E."/>
            <person name="Shin Y.K."/>
            <person name="Lee J.-S."/>
        </authorList>
    </citation>
    <scope>NUCLEOTIDE SEQUENCE</scope>
    <source>
        <strain evidence="1">SB3-54</strain>
    </source>
</reference>
<keyword evidence="2" id="KW-1185">Reference proteome</keyword>
<gene>
    <name evidence="1" type="ORF">M6B22_00890</name>
</gene>
<evidence type="ECO:0000313" key="2">
    <source>
        <dbReference type="Proteomes" id="UP001164693"/>
    </source>
</evidence>
<dbReference type="Proteomes" id="UP001164693">
    <property type="component" value="Chromosome"/>
</dbReference>
<dbReference type="EMBL" id="CP097463">
    <property type="protein sequence ID" value="WAX57338.1"/>
    <property type="molecule type" value="Genomic_DNA"/>
</dbReference>
<dbReference type="Pfam" id="PF18928">
    <property type="entry name" value="DUF5677"/>
    <property type="match status" value="1"/>
</dbReference>
<organism evidence="1 2">
    <name type="scientific">Jatrophihabitans cynanchi</name>
    <dbReference type="NCBI Taxonomy" id="2944128"/>
    <lineage>
        <taxon>Bacteria</taxon>
        <taxon>Bacillati</taxon>
        <taxon>Actinomycetota</taxon>
        <taxon>Actinomycetes</taxon>
        <taxon>Jatrophihabitantales</taxon>
        <taxon>Jatrophihabitantaceae</taxon>
        <taxon>Jatrophihabitans</taxon>
    </lineage>
</organism>